<reference evidence="2" key="1">
    <citation type="submission" date="2016-11" db="EMBL/GenBank/DDBJ databases">
        <authorList>
            <person name="Varghese N."/>
            <person name="Submissions S."/>
        </authorList>
    </citation>
    <scope>NUCLEOTIDE SEQUENCE [LARGE SCALE GENOMIC DNA]</scope>
    <source>
        <strain evidence="2">DSM 26899</strain>
    </source>
</reference>
<dbReference type="EMBL" id="FRAV01000003">
    <property type="protein sequence ID" value="SHK32320.1"/>
    <property type="molecule type" value="Genomic_DNA"/>
</dbReference>
<gene>
    <name evidence="1" type="ORF">SAMN05444267_10037</name>
</gene>
<name>A0A1M6RIR1_9FLAO</name>
<evidence type="ECO:0000313" key="2">
    <source>
        <dbReference type="Proteomes" id="UP000184364"/>
    </source>
</evidence>
<keyword evidence="2" id="KW-1185">Reference proteome</keyword>
<evidence type="ECO:0000313" key="1">
    <source>
        <dbReference type="EMBL" id="SHK32320.1"/>
    </source>
</evidence>
<organism evidence="1 2">
    <name type="scientific">Chryseobacterium polytrichastri</name>
    <dbReference type="NCBI Taxonomy" id="1302687"/>
    <lineage>
        <taxon>Bacteria</taxon>
        <taxon>Pseudomonadati</taxon>
        <taxon>Bacteroidota</taxon>
        <taxon>Flavobacteriia</taxon>
        <taxon>Flavobacteriales</taxon>
        <taxon>Weeksellaceae</taxon>
        <taxon>Chryseobacterium group</taxon>
        <taxon>Chryseobacterium</taxon>
    </lineage>
</organism>
<dbReference type="RefSeq" id="WP_073290554.1">
    <property type="nucleotide sequence ID" value="NZ_FRAV01000003.1"/>
</dbReference>
<dbReference type="AlphaFoldDB" id="A0A1M6RIR1"/>
<dbReference type="Proteomes" id="UP000184364">
    <property type="component" value="Unassembled WGS sequence"/>
</dbReference>
<dbReference type="STRING" id="1302687.SAMN05444267_10037"/>
<protein>
    <submittedName>
        <fullName evidence="1">Uncharacterized protein</fullName>
    </submittedName>
</protein>
<proteinExistence type="predicted"/>
<sequence>MNILTNEIIENLNEQKTVFNPFLFSHRCYEESAIKNHSLPEIDKENQLYLENNNSDFDFIVGTKFNVVFRRKDVKGYKKIDAEMDFVSLKKGDNIGVIPRGYGGIIRLKFKDKTPEITKFLVQNDNEKYDDSKNDIVYFTIQEIMDKILEELEKA</sequence>
<dbReference type="OrthoDB" id="1260484at2"/>
<accession>A0A1M6RIR1</accession>